<evidence type="ECO:0000313" key="3">
    <source>
        <dbReference type="Proteomes" id="UP000248330"/>
    </source>
</evidence>
<name>A0A318EBM1_9GAMM</name>
<dbReference type="PANTHER" id="PTHR43283:SF18">
    <property type="match status" value="1"/>
</dbReference>
<dbReference type="Gene3D" id="3.40.710.10">
    <property type="entry name" value="DD-peptidase/beta-lactamase superfamily"/>
    <property type="match status" value="1"/>
</dbReference>
<gene>
    <name evidence="2" type="ORF">C8D93_107222</name>
</gene>
<reference evidence="2 3" key="1">
    <citation type="submission" date="2018-04" db="EMBL/GenBank/DDBJ databases">
        <title>Genomic Encyclopedia of Type Strains, Phase IV (KMG-IV): sequencing the most valuable type-strain genomes for metagenomic binning, comparative biology and taxonomic classification.</title>
        <authorList>
            <person name="Goeker M."/>
        </authorList>
    </citation>
    <scope>NUCLEOTIDE SEQUENCE [LARGE SCALE GENOMIC DNA]</scope>
    <source>
        <strain evidence="2 3">DSM 104150</strain>
    </source>
</reference>
<dbReference type="RefSeq" id="WP_211307348.1">
    <property type="nucleotide sequence ID" value="NZ_CAKZQT010000033.1"/>
</dbReference>
<protein>
    <submittedName>
        <fullName evidence="2">CubicO group peptidase (Beta-lactamase class C family)</fullName>
    </submittedName>
</protein>
<dbReference type="Proteomes" id="UP000248330">
    <property type="component" value="Unassembled WGS sequence"/>
</dbReference>
<sequence length="535" mass="59599">MRRGWWLAGFLGLWAVLASAQDELPSLAVESLSGKTLQLPADLLPRPQLLIVGFSRDSREQTEPWMRRMTGTRGKVAASVRQVVVLDVPVLLRGFIVSRIRSAVPQPMHARSLVASTDIDAWKRITGFDAQDEDAAYLLLLDAQHRVIWRGRGPWSRDTEAELLAALGAAASPPSGIARVDTRARELMQREGVNGLALAVIDDGRVTYVASYGYRNVEKALPLTPDTIMYGASLTKTAFAYMVLQLAEEGRLDLDTPIAELLPQALPEYEAFADLADDERWRQLTPRMLLSHTSGMANFRWLEDDGKLRFHHDPGTRYGYSGEGYYILQLVLEEGLGLDVGAEMQTRIFDRFGMRHTSMQWREDFADNLADGYALDGSMEPHDERSRVSAAGSMDTTIADQARMWAAIVRGDGLDKRSRAALVRPAWPIGSRHQFPTLDPAEDARNRDIGLAAGLGLVVFEDDSGPAFFKGGHNEWTGNIVVCLETGRRCAVLMSNDVRAERIYPQLVTEILGETRMPWRWEYGWLDAGDDDDPS</sequence>
<dbReference type="InterPro" id="IPR001466">
    <property type="entry name" value="Beta-lactam-related"/>
</dbReference>
<keyword evidence="3" id="KW-1185">Reference proteome</keyword>
<evidence type="ECO:0000259" key="1">
    <source>
        <dbReference type="Pfam" id="PF00144"/>
    </source>
</evidence>
<accession>A0A318EBM1</accession>
<dbReference type="InterPro" id="IPR050789">
    <property type="entry name" value="Diverse_Enzym_Activities"/>
</dbReference>
<dbReference type="AlphaFoldDB" id="A0A318EBM1"/>
<dbReference type="EMBL" id="QICN01000007">
    <property type="protein sequence ID" value="PXV66657.1"/>
    <property type="molecule type" value="Genomic_DNA"/>
</dbReference>
<dbReference type="PANTHER" id="PTHR43283">
    <property type="entry name" value="BETA-LACTAMASE-RELATED"/>
    <property type="match status" value="1"/>
</dbReference>
<dbReference type="SUPFAM" id="SSF56601">
    <property type="entry name" value="beta-lactamase/transpeptidase-like"/>
    <property type="match status" value="1"/>
</dbReference>
<dbReference type="InterPro" id="IPR012338">
    <property type="entry name" value="Beta-lactam/transpept-like"/>
</dbReference>
<proteinExistence type="predicted"/>
<comment type="caution">
    <text evidence="2">The sequence shown here is derived from an EMBL/GenBank/DDBJ whole genome shotgun (WGS) entry which is preliminary data.</text>
</comment>
<organism evidence="2 3">
    <name type="scientific">Sinimarinibacterium flocculans</name>
    <dbReference type="NCBI Taxonomy" id="985250"/>
    <lineage>
        <taxon>Bacteria</taxon>
        <taxon>Pseudomonadati</taxon>
        <taxon>Pseudomonadota</taxon>
        <taxon>Gammaproteobacteria</taxon>
        <taxon>Nevskiales</taxon>
        <taxon>Nevskiaceae</taxon>
        <taxon>Sinimarinibacterium</taxon>
    </lineage>
</organism>
<dbReference type="Pfam" id="PF00144">
    <property type="entry name" value="Beta-lactamase"/>
    <property type="match status" value="1"/>
</dbReference>
<evidence type="ECO:0000313" key="2">
    <source>
        <dbReference type="EMBL" id="PXV66657.1"/>
    </source>
</evidence>
<feature type="domain" description="Beta-lactamase-related" evidence="1">
    <location>
        <begin position="181"/>
        <end position="499"/>
    </location>
</feature>